<feature type="coiled-coil region" evidence="1">
    <location>
        <begin position="371"/>
        <end position="406"/>
    </location>
</feature>
<dbReference type="FunFam" id="1.10.472.80:FF:000006">
    <property type="entry name" value="TBC1 domain family member 14"/>
    <property type="match status" value="1"/>
</dbReference>
<dbReference type="EMBL" id="ADFV01162911">
    <property type="status" value="NOT_ANNOTATED_CDS"/>
    <property type="molecule type" value="Genomic_DNA"/>
</dbReference>
<dbReference type="InParanoid" id="G1RR90"/>
<dbReference type="Gene3D" id="1.10.8.270">
    <property type="entry name" value="putative rabgap domain of human tbc1 domain family member 14 like domains"/>
    <property type="match status" value="1"/>
</dbReference>
<accession>G1RR90</accession>
<keyword evidence="1" id="KW-0175">Coiled coil</keyword>
<evidence type="ECO:0000313" key="4">
    <source>
        <dbReference type="Ensembl" id="ENSNLEP00000015754.2"/>
    </source>
</evidence>
<dbReference type="GO" id="GO:0005096">
    <property type="term" value="F:GTPase activator activity"/>
    <property type="evidence" value="ECO:0007669"/>
    <property type="project" value="TreeGrafter"/>
</dbReference>
<dbReference type="AlphaFoldDB" id="G1RR90"/>
<dbReference type="EMBL" id="ADFV01162918">
    <property type="status" value="NOT_ANNOTATED_CDS"/>
    <property type="molecule type" value="Genomic_DNA"/>
</dbReference>
<evidence type="ECO:0000256" key="1">
    <source>
        <dbReference type="SAM" id="Coils"/>
    </source>
</evidence>
<reference evidence="4" key="2">
    <citation type="submission" date="2025-08" db="UniProtKB">
        <authorList>
            <consortium name="Ensembl"/>
        </authorList>
    </citation>
    <scope>IDENTIFICATION</scope>
</reference>
<evidence type="ECO:0000259" key="3">
    <source>
        <dbReference type="PROSITE" id="PS50086"/>
    </source>
</evidence>
<dbReference type="FunFam" id="1.10.10.750:FF:000005">
    <property type="entry name" value="TBC1 domain family member 14"/>
    <property type="match status" value="1"/>
</dbReference>
<dbReference type="SUPFAM" id="SSF47923">
    <property type="entry name" value="Ypt/Rab-GAP domain of gyp1p"/>
    <property type="match status" value="2"/>
</dbReference>
<dbReference type="PROSITE" id="PS50086">
    <property type="entry name" value="TBC_RABGAP"/>
    <property type="match status" value="1"/>
</dbReference>
<dbReference type="GO" id="GO:0031410">
    <property type="term" value="C:cytoplasmic vesicle"/>
    <property type="evidence" value="ECO:0007669"/>
    <property type="project" value="UniProtKB-ARBA"/>
</dbReference>
<dbReference type="EMBL" id="ADFV01162914">
    <property type="status" value="NOT_ANNOTATED_CDS"/>
    <property type="molecule type" value="Genomic_DNA"/>
</dbReference>
<feature type="compositionally biased region" description="Polar residues" evidence="2">
    <location>
        <begin position="230"/>
        <end position="243"/>
    </location>
</feature>
<dbReference type="PANTHER" id="PTHR47219:SF15">
    <property type="entry name" value="TBC1 DOMAIN FAMILY MEMBER 12 ISOFORM X1"/>
    <property type="match status" value="1"/>
</dbReference>
<feature type="compositionally biased region" description="Low complexity" evidence="2">
    <location>
        <begin position="177"/>
        <end position="190"/>
    </location>
</feature>
<dbReference type="PANTHER" id="PTHR47219">
    <property type="entry name" value="RAB GTPASE-ACTIVATING PROTEIN 1-LIKE"/>
    <property type="match status" value="1"/>
</dbReference>
<dbReference type="EMBL" id="ADFV01162916">
    <property type="status" value="NOT_ANNOTATED_CDS"/>
    <property type="molecule type" value="Genomic_DNA"/>
</dbReference>
<dbReference type="InterPro" id="IPR035969">
    <property type="entry name" value="Rab-GAP_TBC_sf"/>
</dbReference>
<evidence type="ECO:0000313" key="5">
    <source>
        <dbReference type="Proteomes" id="UP000001073"/>
    </source>
</evidence>
<dbReference type="GeneTree" id="ENSGT00940000156410"/>
<evidence type="ECO:0000256" key="2">
    <source>
        <dbReference type="SAM" id="MobiDB-lite"/>
    </source>
</evidence>
<dbReference type="Gene3D" id="1.10.10.750">
    <property type="entry name" value="Ypt/Rab-GAP domain of gyp1p, domain 1"/>
    <property type="match status" value="1"/>
</dbReference>
<dbReference type="FunFam" id="1.10.8.270:FF:000008">
    <property type="entry name" value="Putative TBC1 domain family member 14"/>
    <property type="match status" value="1"/>
</dbReference>
<reference evidence="4 5" key="1">
    <citation type="submission" date="2012-10" db="EMBL/GenBank/DDBJ databases">
        <authorList>
            <consortium name="Gibbon Genome Sequencing Consortium"/>
        </authorList>
    </citation>
    <scope>NUCLEOTIDE SEQUENCE [LARGE SCALE GENOMIC DNA]</scope>
</reference>
<dbReference type="EMBL" id="ADFV01162917">
    <property type="status" value="NOT_ANNOTATED_CDS"/>
    <property type="molecule type" value="Genomic_DNA"/>
</dbReference>
<sequence>MVGPEDAGACSGRNPKLLPVPAPDPVGQTGNVTSAAAGEHLEPGLCYCPLPAGQAGAPPPSAAPRSDACLLGSGSKHRGAEVADGRALRHGGMTNGDSGFLPGRDCRDLEEARGLARAGGRESRRRRPCGRLRLEGPGDEDTDGAGSPSDWASPLEDPLRSCCLVAAEAEEPEDAGSDSGDSPASSCSSSEDSEQRGVGDGGPKEGAPPATSTERTSGGAEPRLGFSDIHFNSRNTFEVSRGQSVRDHLPPAGPPVPLPAAEQGPAGTSARARRSGGFADFFARNLFPKRTKELKSVVHSAPGWKLFGKVPPRENLQKTSKIIQQEYEARTGRTCKPPPQSSRRKNFEFEPLSTTALILEDRPSNLPAKSVEEALRHRQEYDEMVAEAKKREIKEAHKRKRIMKERFKQEENIASAMVIWINEILPNWEVMRSTRRVRELWWQGLPPSVRGKVWSLAVGNELNITPELYEIFLSRAKERWKSFSETSSENDTEGVSVADREASLELIKLDISRTFPSLYIFQKGGPYHDVLHSILGAYTCYRPDVGYVQGMSFIAAVLILNLEEADAFIAFANLLNKPCQLAFFRVDHSMMLKYFATFEVFFEENLSKLFLHFKSYSLTPDIYLIDWIFTLYSKSLPLDLACRVWDVFCRDGEEFLFRTGLGILRLYEDILLQMDFIHIAQFLTNLPEDIHIGKVFASVMKDIKEGDKNSSPALKS</sequence>
<dbReference type="STRING" id="61853.ENSNLEP00000015754"/>
<dbReference type="OMA" id="GQSARDH"/>
<dbReference type="InterPro" id="IPR050302">
    <property type="entry name" value="Rab_GAP_TBC_domain"/>
</dbReference>
<dbReference type="GO" id="GO:0016192">
    <property type="term" value="P:vesicle-mediated transport"/>
    <property type="evidence" value="ECO:0007669"/>
    <property type="project" value="UniProtKB-ARBA"/>
</dbReference>
<dbReference type="EMBL" id="ADFV01162915">
    <property type="status" value="NOT_ANNOTATED_CDS"/>
    <property type="molecule type" value="Genomic_DNA"/>
</dbReference>
<feature type="region of interest" description="Disordered" evidence="2">
    <location>
        <begin position="113"/>
        <end position="272"/>
    </location>
</feature>
<reference evidence="4" key="3">
    <citation type="submission" date="2025-09" db="UniProtKB">
        <authorList>
            <consortium name="Ensembl"/>
        </authorList>
    </citation>
    <scope>IDENTIFICATION</scope>
</reference>
<dbReference type="InterPro" id="IPR000195">
    <property type="entry name" value="Rab-GAP-TBC_dom"/>
</dbReference>
<dbReference type="Ensembl" id="ENSNLET00000016555.2">
    <property type="protein sequence ID" value="ENSNLEP00000015754.2"/>
    <property type="gene ID" value="ENSNLEG00000012968.2"/>
</dbReference>
<name>G1RR90_NOMLE</name>
<dbReference type="GO" id="GO:0031267">
    <property type="term" value="F:small GTPase binding"/>
    <property type="evidence" value="ECO:0007669"/>
    <property type="project" value="TreeGrafter"/>
</dbReference>
<dbReference type="HOGENOM" id="CLU_015133_0_0_1"/>
<dbReference type="EMBL" id="ADFV01162913">
    <property type="status" value="NOT_ANNOTATED_CDS"/>
    <property type="molecule type" value="Genomic_DNA"/>
</dbReference>
<feature type="compositionally biased region" description="Basic and acidic residues" evidence="2">
    <location>
        <begin position="113"/>
        <end position="122"/>
    </location>
</feature>
<dbReference type="eggNOG" id="KOG2223">
    <property type="taxonomic scope" value="Eukaryota"/>
</dbReference>
<protein>
    <submittedName>
        <fullName evidence="4">TBC1 domain family member 12</fullName>
    </submittedName>
</protein>
<dbReference type="SMART" id="SM00164">
    <property type="entry name" value="TBC"/>
    <property type="match status" value="1"/>
</dbReference>
<feature type="domain" description="Rab-GAP TBC" evidence="3">
    <location>
        <begin position="444"/>
        <end position="652"/>
    </location>
</feature>
<dbReference type="FunCoup" id="G1RR90">
    <property type="interactions" value="593"/>
</dbReference>
<dbReference type="EMBL" id="ADFV01162910">
    <property type="status" value="NOT_ANNOTATED_CDS"/>
    <property type="molecule type" value="Genomic_DNA"/>
</dbReference>
<dbReference type="Proteomes" id="UP000001073">
    <property type="component" value="Chromosome 3"/>
</dbReference>
<gene>
    <name evidence="4" type="primary">TBC1D12</name>
</gene>
<organism evidence="4 5">
    <name type="scientific">Nomascus leucogenys</name>
    <name type="common">Northern white-cheeked gibbon</name>
    <name type="synonym">Hylobates leucogenys</name>
    <dbReference type="NCBI Taxonomy" id="61853"/>
    <lineage>
        <taxon>Eukaryota</taxon>
        <taxon>Metazoa</taxon>
        <taxon>Chordata</taxon>
        <taxon>Craniata</taxon>
        <taxon>Vertebrata</taxon>
        <taxon>Euteleostomi</taxon>
        <taxon>Mammalia</taxon>
        <taxon>Eutheria</taxon>
        <taxon>Euarchontoglires</taxon>
        <taxon>Primates</taxon>
        <taxon>Haplorrhini</taxon>
        <taxon>Catarrhini</taxon>
        <taxon>Hylobatidae</taxon>
        <taxon>Nomascus</taxon>
    </lineage>
</organism>
<proteinExistence type="predicted"/>
<dbReference type="EMBL" id="ADFV01162919">
    <property type="status" value="NOT_ANNOTATED_CDS"/>
    <property type="molecule type" value="Genomic_DNA"/>
</dbReference>
<keyword evidence="5" id="KW-1185">Reference proteome</keyword>
<dbReference type="GO" id="GO:0005773">
    <property type="term" value="C:vacuole"/>
    <property type="evidence" value="ECO:0007669"/>
    <property type="project" value="UniProtKB-ARBA"/>
</dbReference>
<dbReference type="Pfam" id="PF00566">
    <property type="entry name" value="RabGAP-TBC"/>
    <property type="match status" value="1"/>
</dbReference>
<dbReference type="Gene3D" id="1.10.472.80">
    <property type="entry name" value="Ypt/Rab-GAP domain of gyp1p, domain 3"/>
    <property type="match status" value="1"/>
</dbReference>
<feature type="region of interest" description="Disordered" evidence="2">
    <location>
        <begin position="1"/>
        <end position="32"/>
    </location>
</feature>
<dbReference type="EMBL" id="ADFV01162912">
    <property type="status" value="NOT_ANNOTATED_CDS"/>
    <property type="molecule type" value="Genomic_DNA"/>
</dbReference>